<gene>
    <name evidence="4" type="ORF">JYZ213_LOCUS11068</name>
</gene>
<feature type="non-terminal residue" evidence="4">
    <location>
        <position position="1"/>
    </location>
</feature>
<dbReference type="Gene3D" id="3.90.660.10">
    <property type="match status" value="1"/>
</dbReference>
<dbReference type="SUPFAM" id="SSF54373">
    <property type="entry name" value="FAD-linked reductases, C-terminal domain"/>
    <property type="match status" value="1"/>
</dbReference>
<evidence type="ECO:0000259" key="2">
    <source>
        <dbReference type="Pfam" id="PF01266"/>
    </source>
</evidence>
<feature type="domain" description="FAD dependent oxidoreductase" evidence="2">
    <location>
        <begin position="513"/>
        <end position="737"/>
    </location>
</feature>
<dbReference type="Gene3D" id="3.50.50.60">
    <property type="entry name" value="FAD/NAD(P)-binding domain"/>
    <property type="match status" value="2"/>
</dbReference>
<dbReference type="Pfam" id="PF01266">
    <property type="entry name" value="DAO"/>
    <property type="match status" value="1"/>
</dbReference>
<dbReference type="GO" id="GO:0009063">
    <property type="term" value="P:amino acid catabolic process"/>
    <property type="evidence" value="ECO:0007669"/>
    <property type="project" value="TreeGrafter"/>
</dbReference>
<dbReference type="PANTHER" id="PTHR10742:SF342">
    <property type="entry name" value="AMINE OXIDASE"/>
    <property type="match status" value="1"/>
</dbReference>
<dbReference type="GO" id="GO:0001716">
    <property type="term" value="F:L-amino-acid oxidase activity"/>
    <property type="evidence" value="ECO:0007669"/>
    <property type="project" value="TreeGrafter"/>
</dbReference>
<dbReference type="SMART" id="SM00368">
    <property type="entry name" value="LRR_RI"/>
    <property type="match status" value="3"/>
</dbReference>
<keyword evidence="1" id="KW-0472">Membrane</keyword>
<accession>A0A814ACN2</accession>
<name>A0A814ACN2_9BILA</name>
<evidence type="ECO:0000256" key="1">
    <source>
        <dbReference type="SAM" id="Phobius"/>
    </source>
</evidence>
<dbReference type="AlphaFoldDB" id="A0A814ACN2"/>
<dbReference type="Proteomes" id="UP000663845">
    <property type="component" value="Unassembled WGS sequence"/>
</dbReference>
<organism evidence="4 5">
    <name type="scientific">Adineta steineri</name>
    <dbReference type="NCBI Taxonomy" id="433720"/>
    <lineage>
        <taxon>Eukaryota</taxon>
        <taxon>Metazoa</taxon>
        <taxon>Spiralia</taxon>
        <taxon>Gnathifera</taxon>
        <taxon>Rotifera</taxon>
        <taxon>Eurotatoria</taxon>
        <taxon>Bdelloidea</taxon>
        <taxon>Adinetida</taxon>
        <taxon>Adinetidae</taxon>
        <taxon>Adineta</taxon>
    </lineage>
</organism>
<dbReference type="InterPro" id="IPR006076">
    <property type="entry name" value="FAD-dep_OxRdtase"/>
</dbReference>
<protein>
    <recommendedName>
        <fullName evidence="6">Amine oxidase domain-containing protein</fullName>
    </recommendedName>
</protein>
<keyword evidence="1" id="KW-1133">Transmembrane helix</keyword>
<evidence type="ECO:0000313" key="5">
    <source>
        <dbReference type="Proteomes" id="UP000663845"/>
    </source>
</evidence>
<dbReference type="EMBL" id="CAJNOG010000083">
    <property type="protein sequence ID" value="CAF0910814.1"/>
    <property type="molecule type" value="Genomic_DNA"/>
</dbReference>
<dbReference type="Gene3D" id="3.30.9.10">
    <property type="entry name" value="D-Amino Acid Oxidase, subunit A, domain 2"/>
    <property type="match status" value="1"/>
</dbReference>
<dbReference type="Pfam" id="PF13516">
    <property type="entry name" value="LRR_6"/>
    <property type="match status" value="3"/>
</dbReference>
<keyword evidence="1" id="KW-0812">Transmembrane</keyword>
<dbReference type="InterPro" id="IPR036188">
    <property type="entry name" value="FAD/NAD-bd_sf"/>
</dbReference>
<proteinExistence type="predicted"/>
<dbReference type="SUPFAM" id="SSF51905">
    <property type="entry name" value="FAD/NAD(P)-binding domain"/>
    <property type="match status" value="2"/>
</dbReference>
<dbReference type="Pfam" id="PF01593">
    <property type="entry name" value="Amino_oxidase"/>
    <property type="match status" value="1"/>
</dbReference>
<dbReference type="Gene3D" id="1.10.405.10">
    <property type="entry name" value="Guanine Nucleotide Dissociation Inhibitor, domain 1"/>
    <property type="match status" value="1"/>
</dbReference>
<evidence type="ECO:0008006" key="6">
    <source>
        <dbReference type="Google" id="ProtNLM"/>
    </source>
</evidence>
<dbReference type="Gene3D" id="1.10.10.1620">
    <property type="match status" value="1"/>
</dbReference>
<sequence>DPYETKLWSTSNTTIMTYSLAGTRELSSQMIETNKFGLPQCIRERNECQQIGIVGAGAAGLYCGILLAQAGHTVRIYEASNRAGGRISTYRDPNNPSIYMSELGAMRLPLDTHSYLNTLIRERYKLNITPFANSNDNAYAYVNGIFGTMKELRENPIIFKFNMTKNEQGKTSQTLWLTAFQPILQTLEQGGWLAVKNQWDSYSIDSYLKSVNMSRDTINYINILRNYESGTYCSILEVFRAVLVYASGSKFYGIDGGNDLLIQAMITECQSIDSDRCSIMYSMPVIEVQLNDSNKVQLRTKNETIDIVDTLIVATTAPAANLIKFEKRIDFVDKYRALRQIHYMCSTKVLLNFNVSWWYTQENINGGQSLTDLHVHSIYYPYIRNNQTNGGTIIAAYNLGTSSLVWQSLFESDIIELVLQQLIRLHRSSSNMRDYFQGGKVQHWCGDSYAHGAFARFIPFQETELFHQLQTPVSKIHFIGEHTTLVHGWVEGAIISAVHGALSVTRQKETIFDVVIIGGNLIGLSTALCLSLKQPNLRIVILEENTINDYNNHLHIYSQEHFRQIFDKEYLVQLANMSFTLWQQLEQISNLSSESILNTNDGFLFLRNPNMTQSTIEGNWDSMKRICENLDMNCEYLNNTQLRIRYPMFTLIREYEGIFHNQSGYINITTLMMSLLRLIDQNSNITIREHEELLSLQLLQDHVKLITNRGILHSSQKVILIPDANVKNISRLFNFDLNMRVLKLPIYYFRRLSNFVRLPNGIVMNDQNQQENFSSFSIASTSDYIIIKPTFIQNISKFLIDSIYTGTVLNWVSHHLNTLTLTTLNLTKNKIGDVGAQHLANTLRTNMTLATLYLYDNNIGYLGAQYLSDVLRNSTTLTTLSLDSNRIETAGVRDLADGLRSNTTLTFLNLGDNEIADVEAQTIRYFRLDAPETFIPKDVPLPPRHARFRRCIGDHYETSVAILMGVLIVIAILCLILGGGRMRILPVISLNAAYICGGIGIGAAVLIVVISILRCLCNPKSGI</sequence>
<evidence type="ECO:0000313" key="4">
    <source>
        <dbReference type="EMBL" id="CAF0910814.1"/>
    </source>
</evidence>
<dbReference type="SUPFAM" id="SSF52047">
    <property type="entry name" value="RNI-like"/>
    <property type="match status" value="1"/>
</dbReference>
<comment type="caution">
    <text evidence="4">The sequence shown here is derived from an EMBL/GenBank/DDBJ whole genome shotgun (WGS) entry which is preliminary data.</text>
</comment>
<feature type="transmembrane region" description="Helical" evidence="1">
    <location>
        <begin position="992"/>
        <end position="1013"/>
    </location>
</feature>
<dbReference type="PANTHER" id="PTHR10742">
    <property type="entry name" value="FLAVIN MONOAMINE OXIDASE"/>
    <property type="match status" value="1"/>
</dbReference>
<reference evidence="4" key="1">
    <citation type="submission" date="2021-02" db="EMBL/GenBank/DDBJ databases">
        <authorList>
            <person name="Nowell W R."/>
        </authorList>
    </citation>
    <scope>NUCLEOTIDE SEQUENCE</scope>
</reference>
<feature type="transmembrane region" description="Helical" evidence="1">
    <location>
        <begin position="960"/>
        <end position="980"/>
    </location>
</feature>
<dbReference type="InterPro" id="IPR050281">
    <property type="entry name" value="Flavin_monoamine_oxidase"/>
</dbReference>
<dbReference type="Gene3D" id="3.80.10.10">
    <property type="entry name" value="Ribonuclease Inhibitor"/>
    <property type="match status" value="1"/>
</dbReference>
<feature type="domain" description="Amine oxidase" evidence="3">
    <location>
        <begin position="59"/>
        <end position="500"/>
    </location>
</feature>
<dbReference type="InterPro" id="IPR002937">
    <property type="entry name" value="Amino_oxidase"/>
</dbReference>
<dbReference type="InterPro" id="IPR032675">
    <property type="entry name" value="LRR_dom_sf"/>
</dbReference>
<evidence type="ECO:0000259" key="3">
    <source>
        <dbReference type="Pfam" id="PF01593"/>
    </source>
</evidence>
<dbReference type="InterPro" id="IPR001611">
    <property type="entry name" value="Leu-rich_rpt"/>
</dbReference>